<evidence type="ECO:0000259" key="7">
    <source>
        <dbReference type="PROSITE" id="PS50011"/>
    </source>
</evidence>
<comment type="caution">
    <text evidence="8">The sequence shown here is derived from an EMBL/GenBank/DDBJ whole genome shotgun (WGS) entry which is preliminary data.</text>
</comment>
<dbReference type="GO" id="GO:0004674">
    <property type="term" value="F:protein serine/threonine kinase activity"/>
    <property type="evidence" value="ECO:0007669"/>
    <property type="project" value="UniProtKB-KW"/>
</dbReference>
<keyword evidence="3" id="KW-0808">Transferase</keyword>
<sequence length="527" mass="59400">MASDPELAAGEQPEPPDEDEEDPDVEEVDPTGRYFRYKEVLGSGAFKRVYKGFDSVDGIEVAWAKVEITDRIMGSPKELQRLKTESQLLRSLQHKHILKLYTSWIDKKKGTVNMVTELFTSGNLREYRTKHKKVDMKAMRRWAKQILTGLAYLHSQKPPIIHRDLKCDKIFINGNHGKVKIGDFGLAMVMQQRKAQSIQGTLEFMAPELFGENYNELVDIYSFGMCMLEMGIKPAALSKVKDAEQDNINEKSSNSVHEPVAFPQNLDLDLDATPIFVSMLPSGGTVNDKKESCSLVLRRDELVLEGNMSVTNPIMLLLRLPDPHGKYKHIEFQFDMEDTSLSVSSEMIQELELPLWCTPLIIAKLIDGFLLKTVRGWRPCVQIGQMIQVHRRELPPYRELRHPPPPSSDGIQRRPLSLWPDPSWASLHRPSPYAAKARLPPPAIPATGSNERTRRQRSGPSFFFLNDGYRGGRWLQASIGDEDGDDEDPTTASTFIGVSSSTRAHAAAASGGWAMWTPWSVEFGVQK</sequence>
<dbReference type="InterPro" id="IPR000719">
    <property type="entry name" value="Prot_kinase_dom"/>
</dbReference>
<reference evidence="8" key="2">
    <citation type="submission" date="2021-12" db="EMBL/GenBank/DDBJ databases">
        <title>Resequencing data analysis of finger millet.</title>
        <authorList>
            <person name="Hatakeyama M."/>
            <person name="Aluri S."/>
            <person name="Balachadran M.T."/>
            <person name="Sivarajan S.R."/>
            <person name="Poveda L."/>
            <person name="Shimizu-Inatsugi R."/>
            <person name="Schlapbach R."/>
            <person name="Sreeman S.M."/>
            <person name="Shimizu K.K."/>
        </authorList>
    </citation>
    <scope>NUCLEOTIDE SEQUENCE</scope>
</reference>
<dbReference type="Proteomes" id="UP001054889">
    <property type="component" value="Unassembled WGS sequence"/>
</dbReference>
<keyword evidence="9" id="KW-1185">Reference proteome</keyword>
<comment type="catalytic activity">
    <reaction evidence="5">
        <text>L-seryl-[protein] + ATP = O-phospho-L-seryl-[protein] + ADP + H(+)</text>
        <dbReference type="Rhea" id="RHEA:17989"/>
        <dbReference type="Rhea" id="RHEA-COMP:9863"/>
        <dbReference type="Rhea" id="RHEA-COMP:11604"/>
        <dbReference type="ChEBI" id="CHEBI:15378"/>
        <dbReference type="ChEBI" id="CHEBI:29999"/>
        <dbReference type="ChEBI" id="CHEBI:30616"/>
        <dbReference type="ChEBI" id="CHEBI:83421"/>
        <dbReference type="ChEBI" id="CHEBI:456216"/>
        <dbReference type="EC" id="2.7.11.1"/>
    </reaction>
</comment>
<keyword evidence="2" id="KW-0723">Serine/threonine-protein kinase</keyword>
<dbReference type="InterPro" id="IPR011009">
    <property type="entry name" value="Kinase-like_dom_sf"/>
</dbReference>
<name>A0AAV5EXV8_ELECO</name>
<dbReference type="InterPro" id="IPR050588">
    <property type="entry name" value="WNK_Ser-Thr_kinase"/>
</dbReference>
<evidence type="ECO:0000256" key="5">
    <source>
        <dbReference type="ARBA" id="ARBA00048679"/>
    </source>
</evidence>
<dbReference type="GO" id="GO:0005524">
    <property type="term" value="F:ATP binding"/>
    <property type="evidence" value="ECO:0007669"/>
    <property type="project" value="InterPro"/>
</dbReference>
<evidence type="ECO:0000256" key="4">
    <source>
        <dbReference type="ARBA" id="ARBA00047899"/>
    </source>
</evidence>
<dbReference type="EMBL" id="BQKI01000080">
    <property type="protein sequence ID" value="GJN28239.1"/>
    <property type="molecule type" value="Genomic_DNA"/>
</dbReference>
<feature type="region of interest" description="Disordered" evidence="6">
    <location>
        <begin position="436"/>
        <end position="457"/>
    </location>
</feature>
<evidence type="ECO:0000313" key="8">
    <source>
        <dbReference type="EMBL" id="GJN28239.1"/>
    </source>
</evidence>
<evidence type="ECO:0000313" key="9">
    <source>
        <dbReference type="Proteomes" id="UP001054889"/>
    </source>
</evidence>
<keyword evidence="3" id="KW-0418">Kinase</keyword>
<dbReference type="PANTHER" id="PTHR13902">
    <property type="entry name" value="SERINE/THREONINE-PROTEIN KINASE WNK WITH NO LYSINE -RELATED"/>
    <property type="match status" value="1"/>
</dbReference>
<proteinExistence type="predicted"/>
<dbReference type="FunFam" id="3.30.200.20:FF:000427">
    <property type="entry name" value="Wnk protein kinase"/>
    <property type="match status" value="1"/>
</dbReference>
<gene>
    <name evidence="8" type="primary">gb16341</name>
    <name evidence="8" type="ORF">PR202_gb16341</name>
</gene>
<evidence type="ECO:0000256" key="3">
    <source>
        <dbReference type="ARBA" id="ARBA00022777"/>
    </source>
</evidence>
<feature type="compositionally biased region" description="Acidic residues" evidence="6">
    <location>
        <begin position="14"/>
        <end position="29"/>
    </location>
</feature>
<feature type="region of interest" description="Disordered" evidence="6">
    <location>
        <begin position="1"/>
        <end position="29"/>
    </location>
</feature>
<protein>
    <recommendedName>
        <fullName evidence="1">non-specific serine/threonine protein kinase</fullName>
        <ecNumber evidence="1">2.7.11.1</ecNumber>
    </recommendedName>
</protein>
<dbReference type="EC" id="2.7.11.1" evidence="1"/>
<feature type="domain" description="Protein kinase" evidence="7">
    <location>
        <begin position="35"/>
        <end position="303"/>
    </location>
</feature>
<evidence type="ECO:0000256" key="6">
    <source>
        <dbReference type="SAM" id="MobiDB-lite"/>
    </source>
</evidence>
<dbReference type="Gene3D" id="1.10.510.10">
    <property type="entry name" value="Transferase(Phosphotransferase) domain 1"/>
    <property type="match status" value="1"/>
</dbReference>
<dbReference type="Gene3D" id="3.30.200.20">
    <property type="entry name" value="Phosphorylase Kinase, domain 1"/>
    <property type="match status" value="1"/>
</dbReference>
<dbReference type="PROSITE" id="PS50011">
    <property type="entry name" value="PROTEIN_KINASE_DOM"/>
    <property type="match status" value="1"/>
</dbReference>
<evidence type="ECO:0000256" key="2">
    <source>
        <dbReference type="ARBA" id="ARBA00022527"/>
    </source>
</evidence>
<dbReference type="SUPFAM" id="SSF56112">
    <property type="entry name" value="Protein kinase-like (PK-like)"/>
    <property type="match status" value="1"/>
</dbReference>
<organism evidence="8 9">
    <name type="scientific">Eleusine coracana subsp. coracana</name>
    <dbReference type="NCBI Taxonomy" id="191504"/>
    <lineage>
        <taxon>Eukaryota</taxon>
        <taxon>Viridiplantae</taxon>
        <taxon>Streptophyta</taxon>
        <taxon>Embryophyta</taxon>
        <taxon>Tracheophyta</taxon>
        <taxon>Spermatophyta</taxon>
        <taxon>Magnoliopsida</taxon>
        <taxon>Liliopsida</taxon>
        <taxon>Poales</taxon>
        <taxon>Poaceae</taxon>
        <taxon>PACMAD clade</taxon>
        <taxon>Chloridoideae</taxon>
        <taxon>Cynodonteae</taxon>
        <taxon>Eleusininae</taxon>
        <taxon>Eleusine</taxon>
    </lineage>
</organism>
<evidence type="ECO:0000256" key="1">
    <source>
        <dbReference type="ARBA" id="ARBA00012513"/>
    </source>
</evidence>
<comment type="catalytic activity">
    <reaction evidence="4">
        <text>L-threonyl-[protein] + ATP = O-phospho-L-threonyl-[protein] + ADP + H(+)</text>
        <dbReference type="Rhea" id="RHEA:46608"/>
        <dbReference type="Rhea" id="RHEA-COMP:11060"/>
        <dbReference type="Rhea" id="RHEA-COMP:11605"/>
        <dbReference type="ChEBI" id="CHEBI:15378"/>
        <dbReference type="ChEBI" id="CHEBI:30013"/>
        <dbReference type="ChEBI" id="CHEBI:30616"/>
        <dbReference type="ChEBI" id="CHEBI:61977"/>
        <dbReference type="ChEBI" id="CHEBI:456216"/>
        <dbReference type="EC" id="2.7.11.1"/>
    </reaction>
</comment>
<accession>A0AAV5EXV8</accession>
<reference evidence="8" key="1">
    <citation type="journal article" date="2018" name="DNA Res.">
        <title>Multiple hybrid de novo genome assembly of finger millet, an orphan allotetraploid crop.</title>
        <authorList>
            <person name="Hatakeyama M."/>
            <person name="Aluri S."/>
            <person name="Balachadran M.T."/>
            <person name="Sivarajan S.R."/>
            <person name="Patrignani A."/>
            <person name="Gruter S."/>
            <person name="Poveda L."/>
            <person name="Shimizu-Inatsugi R."/>
            <person name="Baeten J."/>
            <person name="Francoijs K.J."/>
            <person name="Nataraja K.N."/>
            <person name="Reddy Y.A.N."/>
            <person name="Phadnis S."/>
            <person name="Ravikumar R.L."/>
            <person name="Schlapbach R."/>
            <person name="Sreeman S.M."/>
            <person name="Shimizu K.K."/>
        </authorList>
    </citation>
    <scope>NUCLEOTIDE SEQUENCE</scope>
</reference>
<dbReference type="Pfam" id="PF00069">
    <property type="entry name" value="Pkinase"/>
    <property type="match status" value="1"/>
</dbReference>
<dbReference type="AlphaFoldDB" id="A0AAV5EXV8"/>